<proteinExistence type="inferred from homology"/>
<dbReference type="RefSeq" id="WP_145057684.1">
    <property type="nucleotide sequence ID" value="NZ_CP036263.1"/>
</dbReference>
<feature type="region of interest" description="Disordered" evidence="3">
    <location>
        <begin position="1"/>
        <end position="22"/>
    </location>
</feature>
<evidence type="ECO:0000313" key="7">
    <source>
        <dbReference type="Proteomes" id="UP000319852"/>
    </source>
</evidence>
<keyword evidence="7" id="KW-1185">Reference proteome</keyword>
<sequence length="474" mass="51698">MSEQASATATEESSSSTKRSTQRHFLTKRNSLLLLLTVAAGAVAIVMFRSESSTASTDEVSPSAKPLPVSIFEVQRFNNYLRQRDYTGILQEARRSQLGFQRAGEVIELLVDEGQAVSDNQVIAKLDTRHIEAREQQFEAQRLEAVAVLRELINGPRSETIAAKRAELETLRAQSKVLEKQLARREKLVQGNSVSREEYESYLHQAEAAAARVDMVNRQLDELVTGTREEQKAAQQARIDQLDAMLADVKHDLDDAELRAPYAGRVAARMIDEGAVIQAGAPVVELVDSTNLEAWVGLPVATAAGLSPGSVHTLLVDGLSVQATVHSLAPEVDRATRTRNVIFKLSADQAAAPQGSVLPGQVFRFAAEQRVEKSGFWVPTTALTRSTRGLWSVYVVVPAEEVETPTSGSSENTPGSIIARRDVELLDTVDEQCFVRGTLRSGDRVVSSGTHRVVTGQRVTTDDDAMAMRAGENQ</sequence>
<keyword evidence="4" id="KW-0472">Membrane</keyword>
<keyword evidence="4" id="KW-1133">Transmembrane helix</keyword>
<keyword evidence="4" id="KW-0812">Transmembrane</keyword>
<dbReference type="Gene3D" id="2.40.420.20">
    <property type="match status" value="1"/>
</dbReference>
<dbReference type="EMBL" id="CP036263">
    <property type="protein sequence ID" value="QDS97365.1"/>
    <property type="molecule type" value="Genomic_DNA"/>
</dbReference>
<gene>
    <name evidence="6" type="primary">ttgD</name>
    <name evidence="6" type="ORF">HG15A2_06260</name>
</gene>
<feature type="compositionally biased region" description="Low complexity" evidence="3">
    <location>
        <begin position="1"/>
        <end position="17"/>
    </location>
</feature>
<dbReference type="KEGG" id="amob:HG15A2_06260"/>
<evidence type="ECO:0000256" key="4">
    <source>
        <dbReference type="SAM" id="Phobius"/>
    </source>
</evidence>
<feature type="coiled-coil region" evidence="2">
    <location>
        <begin position="161"/>
        <end position="188"/>
    </location>
</feature>
<dbReference type="Gene3D" id="2.40.50.100">
    <property type="match status" value="2"/>
</dbReference>
<dbReference type="Pfam" id="PF25917">
    <property type="entry name" value="BSH_RND"/>
    <property type="match status" value="1"/>
</dbReference>
<organism evidence="6 7">
    <name type="scientific">Adhaeretor mobilis</name>
    <dbReference type="NCBI Taxonomy" id="1930276"/>
    <lineage>
        <taxon>Bacteria</taxon>
        <taxon>Pseudomonadati</taxon>
        <taxon>Planctomycetota</taxon>
        <taxon>Planctomycetia</taxon>
        <taxon>Pirellulales</taxon>
        <taxon>Lacipirellulaceae</taxon>
        <taxon>Adhaeretor</taxon>
    </lineage>
</organism>
<reference evidence="6 7" key="1">
    <citation type="submission" date="2019-02" db="EMBL/GenBank/DDBJ databases">
        <title>Deep-cultivation of Planctomycetes and their phenomic and genomic characterization uncovers novel biology.</title>
        <authorList>
            <person name="Wiegand S."/>
            <person name="Jogler M."/>
            <person name="Boedeker C."/>
            <person name="Pinto D."/>
            <person name="Vollmers J."/>
            <person name="Rivas-Marin E."/>
            <person name="Kohn T."/>
            <person name="Peeters S.H."/>
            <person name="Heuer A."/>
            <person name="Rast P."/>
            <person name="Oberbeckmann S."/>
            <person name="Bunk B."/>
            <person name="Jeske O."/>
            <person name="Meyerdierks A."/>
            <person name="Storesund J.E."/>
            <person name="Kallscheuer N."/>
            <person name="Luecker S."/>
            <person name="Lage O.M."/>
            <person name="Pohl T."/>
            <person name="Merkel B.J."/>
            <person name="Hornburger P."/>
            <person name="Mueller R.-W."/>
            <person name="Bruemmer F."/>
            <person name="Labrenz M."/>
            <person name="Spormann A.M."/>
            <person name="Op den Camp H."/>
            <person name="Overmann J."/>
            <person name="Amann R."/>
            <person name="Jetten M.S.M."/>
            <person name="Mascher T."/>
            <person name="Medema M.H."/>
            <person name="Devos D.P."/>
            <person name="Kaster A.-K."/>
            <person name="Ovreas L."/>
            <person name="Rohde M."/>
            <person name="Galperin M.Y."/>
            <person name="Jogler C."/>
        </authorList>
    </citation>
    <scope>NUCLEOTIDE SEQUENCE [LARGE SCALE GENOMIC DNA]</scope>
    <source>
        <strain evidence="6 7">HG15A2</strain>
    </source>
</reference>
<evidence type="ECO:0000313" key="6">
    <source>
        <dbReference type="EMBL" id="QDS97365.1"/>
    </source>
</evidence>
<evidence type="ECO:0000256" key="1">
    <source>
        <dbReference type="ARBA" id="ARBA00009477"/>
    </source>
</evidence>
<dbReference type="OrthoDB" id="266524at2"/>
<comment type="similarity">
    <text evidence="1">Belongs to the membrane fusion protein (MFP) (TC 8.A.1) family.</text>
</comment>
<protein>
    <submittedName>
        <fullName evidence="6">Toluene efflux pump periplasmic linker protein TtgD</fullName>
    </submittedName>
</protein>
<feature type="domain" description="Multidrug resistance protein MdtA-like barrel-sandwich hybrid" evidence="5">
    <location>
        <begin position="101"/>
        <end position="284"/>
    </location>
</feature>
<dbReference type="InterPro" id="IPR058625">
    <property type="entry name" value="MdtA-like_BSH"/>
</dbReference>
<accession>A0A517MR62</accession>
<evidence type="ECO:0000256" key="2">
    <source>
        <dbReference type="SAM" id="Coils"/>
    </source>
</evidence>
<dbReference type="SUPFAM" id="SSF111369">
    <property type="entry name" value="HlyD-like secretion proteins"/>
    <property type="match status" value="1"/>
</dbReference>
<dbReference type="InterPro" id="IPR006143">
    <property type="entry name" value="RND_pump_MFP"/>
</dbReference>
<evidence type="ECO:0000259" key="5">
    <source>
        <dbReference type="Pfam" id="PF25917"/>
    </source>
</evidence>
<dbReference type="PANTHER" id="PTHR30469:SF11">
    <property type="entry name" value="BLL4320 PROTEIN"/>
    <property type="match status" value="1"/>
</dbReference>
<dbReference type="Proteomes" id="UP000319852">
    <property type="component" value="Chromosome"/>
</dbReference>
<name>A0A517MR62_9BACT</name>
<dbReference type="AlphaFoldDB" id="A0A517MR62"/>
<keyword evidence="2" id="KW-0175">Coiled coil</keyword>
<dbReference type="PANTHER" id="PTHR30469">
    <property type="entry name" value="MULTIDRUG RESISTANCE PROTEIN MDTA"/>
    <property type="match status" value="1"/>
</dbReference>
<feature type="transmembrane region" description="Helical" evidence="4">
    <location>
        <begin position="32"/>
        <end position="48"/>
    </location>
</feature>
<dbReference type="GO" id="GO:1990281">
    <property type="term" value="C:efflux pump complex"/>
    <property type="evidence" value="ECO:0007669"/>
    <property type="project" value="TreeGrafter"/>
</dbReference>
<dbReference type="GO" id="GO:0015562">
    <property type="term" value="F:efflux transmembrane transporter activity"/>
    <property type="evidence" value="ECO:0007669"/>
    <property type="project" value="TreeGrafter"/>
</dbReference>
<evidence type="ECO:0000256" key="3">
    <source>
        <dbReference type="SAM" id="MobiDB-lite"/>
    </source>
</evidence>
<dbReference type="NCBIfam" id="TIGR01730">
    <property type="entry name" value="RND_mfp"/>
    <property type="match status" value="1"/>
</dbReference>